<reference evidence="1 2" key="1">
    <citation type="submission" date="2021-06" db="EMBL/GenBank/DDBJ databases">
        <title>Caerostris darwini draft genome.</title>
        <authorList>
            <person name="Kono N."/>
            <person name="Arakawa K."/>
        </authorList>
    </citation>
    <scope>NUCLEOTIDE SEQUENCE [LARGE SCALE GENOMIC DNA]</scope>
</reference>
<dbReference type="AlphaFoldDB" id="A0AAV4SCS4"/>
<sequence>MNQQVLLLTQAIKDALDPSNSKYVDFGSAYDRVWRMKAYQKLQQMDVGGKMLSRLKNNIPYLTRTLTQQRFCEIWNISHIDIWKSNPQKRPPKRVGKGSG</sequence>
<accession>A0AAV4SCS4</accession>
<keyword evidence="2" id="KW-1185">Reference proteome</keyword>
<protein>
    <submittedName>
        <fullName evidence="1">Uncharacterized protein</fullName>
    </submittedName>
</protein>
<evidence type="ECO:0000313" key="2">
    <source>
        <dbReference type="Proteomes" id="UP001054837"/>
    </source>
</evidence>
<comment type="caution">
    <text evidence="1">The sequence shown here is derived from an EMBL/GenBank/DDBJ whole genome shotgun (WGS) entry which is preliminary data.</text>
</comment>
<evidence type="ECO:0000313" key="1">
    <source>
        <dbReference type="EMBL" id="GIY31480.1"/>
    </source>
</evidence>
<dbReference type="EMBL" id="BPLQ01007676">
    <property type="protein sequence ID" value="GIY31480.1"/>
    <property type="molecule type" value="Genomic_DNA"/>
</dbReference>
<organism evidence="1 2">
    <name type="scientific">Caerostris darwini</name>
    <dbReference type="NCBI Taxonomy" id="1538125"/>
    <lineage>
        <taxon>Eukaryota</taxon>
        <taxon>Metazoa</taxon>
        <taxon>Ecdysozoa</taxon>
        <taxon>Arthropoda</taxon>
        <taxon>Chelicerata</taxon>
        <taxon>Arachnida</taxon>
        <taxon>Araneae</taxon>
        <taxon>Araneomorphae</taxon>
        <taxon>Entelegynae</taxon>
        <taxon>Araneoidea</taxon>
        <taxon>Araneidae</taxon>
        <taxon>Caerostris</taxon>
    </lineage>
</organism>
<gene>
    <name evidence="1" type="ORF">CDAR_78181</name>
</gene>
<dbReference type="Proteomes" id="UP001054837">
    <property type="component" value="Unassembled WGS sequence"/>
</dbReference>
<proteinExistence type="predicted"/>
<name>A0AAV4SCS4_9ARAC</name>